<dbReference type="InterPro" id="IPR036188">
    <property type="entry name" value="FAD/NAD-bd_sf"/>
</dbReference>
<keyword evidence="5" id="KW-0503">Monooxygenase</keyword>
<proteinExistence type="predicted"/>
<dbReference type="EMBL" id="WHNP01000074">
    <property type="protein sequence ID" value="MPW22672.1"/>
    <property type="molecule type" value="Genomic_DNA"/>
</dbReference>
<evidence type="ECO:0000256" key="4">
    <source>
        <dbReference type="ARBA" id="ARBA00023002"/>
    </source>
</evidence>
<comment type="cofactor">
    <cofactor evidence="1">
        <name>FAD</name>
        <dbReference type="ChEBI" id="CHEBI:57692"/>
    </cofactor>
</comment>
<dbReference type="GO" id="GO:0071949">
    <property type="term" value="F:FAD binding"/>
    <property type="evidence" value="ECO:0007669"/>
    <property type="project" value="InterPro"/>
</dbReference>
<dbReference type="InterPro" id="IPR050493">
    <property type="entry name" value="FAD-dep_Monooxygenase_BioMet"/>
</dbReference>
<dbReference type="SUPFAM" id="SSF51905">
    <property type="entry name" value="FAD/NAD(P)-binding domain"/>
    <property type="match status" value="1"/>
</dbReference>
<dbReference type="PRINTS" id="PR00420">
    <property type="entry name" value="RNGMNOXGNASE"/>
</dbReference>
<evidence type="ECO:0000313" key="8">
    <source>
        <dbReference type="Proteomes" id="UP000484381"/>
    </source>
</evidence>
<dbReference type="InterPro" id="IPR002938">
    <property type="entry name" value="FAD-bd"/>
</dbReference>
<accession>A0A7X1NIW3</accession>
<evidence type="ECO:0000256" key="2">
    <source>
        <dbReference type="ARBA" id="ARBA00022630"/>
    </source>
</evidence>
<dbReference type="GO" id="GO:0004497">
    <property type="term" value="F:monooxygenase activity"/>
    <property type="evidence" value="ECO:0007669"/>
    <property type="project" value="UniProtKB-KW"/>
</dbReference>
<evidence type="ECO:0000259" key="6">
    <source>
        <dbReference type="Pfam" id="PF01494"/>
    </source>
</evidence>
<evidence type="ECO:0000313" key="7">
    <source>
        <dbReference type="EMBL" id="MPW22672.1"/>
    </source>
</evidence>
<dbReference type="Proteomes" id="UP000484381">
    <property type="component" value="Unassembled WGS sequence"/>
</dbReference>
<keyword evidence="3" id="KW-0274">FAD</keyword>
<dbReference type="SUPFAM" id="SSF54373">
    <property type="entry name" value="FAD-linked reductases, C-terminal domain"/>
    <property type="match status" value="1"/>
</dbReference>
<evidence type="ECO:0000256" key="5">
    <source>
        <dbReference type="ARBA" id="ARBA00023033"/>
    </source>
</evidence>
<dbReference type="RefSeq" id="WP_152767290.1">
    <property type="nucleotide sequence ID" value="NZ_WHNP01000074.1"/>
</dbReference>
<protein>
    <submittedName>
        <fullName evidence="7">NAD(P)-binding protein</fullName>
    </submittedName>
</protein>
<dbReference type="PANTHER" id="PTHR13789:SF318">
    <property type="entry name" value="GERANYLGERANYL DIPHOSPHATE REDUCTASE"/>
    <property type="match status" value="1"/>
</dbReference>
<dbReference type="PANTHER" id="PTHR13789">
    <property type="entry name" value="MONOOXYGENASE"/>
    <property type="match status" value="1"/>
</dbReference>
<organism evidence="7 8">
    <name type="scientific">Paraburkholderia franconis</name>
    <dbReference type="NCBI Taxonomy" id="2654983"/>
    <lineage>
        <taxon>Bacteria</taxon>
        <taxon>Pseudomonadati</taxon>
        <taxon>Pseudomonadota</taxon>
        <taxon>Betaproteobacteria</taxon>
        <taxon>Burkholderiales</taxon>
        <taxon>Burkholderiaceae</taxon>
        <taxon>Paraburkholderia</taxon>
    </lineage>
</organism>
<dbReference type="AlphaFoldDB" id="A0A7X1NIW3"/>
<reference evidence="7 8" key="1">
    <citation type="submission" date="2019-10" db="EMBL/GenBank/DDBJ databases">
        <title>Paraburkholderia sp. isolated from nodules of Mimosa pudica from Brazilian Atlantic Forest soils.</title>
        <authorList>
            <person name="Paulitsch F."/>
            <person name="Hungria M."/>
            <person name="Dall'Agnol R."/>
        </authorList>
    </citation>
    <scope>NUCLEOTIDE SEQUENCE [LARGE SCALE GENOMIC DNA]</scope>
    <source>
        <strain evidence="7 8">CNPSo 3157</strain>
    </source>
</reference>
<feature type="domain" description="FAD-binding" evidence="6">
    <location>
        <begin position="6"/>
        <end position="347"/>
    </location>
</feature>
<comment type="caution">
    <text evidence="7">The sequence shown here is derived from an EMBL/GenBank/DDBJ whole genome shotgun (WGS) entry which is preliminary data.</text>
</comment>
<name>A0A7X1NIW3_9BURK</name>
<sequence>MKQLDLKIAIVGAGIGGLTLALALRAHGIDVELYEQTDELREVGAAVALSANATRFYERMGLRAAFDAVCAEIPALIYRDGRSGEVIGQHRGDPSYREQFGGSYWGVHRADLQAVLSKAVGLERINLSHRLTNLVQHPDRVSLSFSNGQQVDADLVIGADGARSITRRWMLGYDDALYSGCSGFRGVVPAERMDLLPDPEAIQFWVGPQGHLLHYPIGDKGDQNFLLVERRPSPWPSRDWVTPASEGEQLRLFKAWHPAVVQMITAVPISQRWGLFHRPPLGRWSKGRVTLIGDAAHALVPHHGQGANQSIEDAVVLAAQLAKAGQGRWREAQEAYERLRRGRTRKVQYASITTADVLHLPDGPEAQARNARLRERESLLHHLGWIHDFDALAQEPTERQGGTWL</sequence>
<evidence type="ECO:0000256" key="1">
    <source>
        <dbReference type="ARBA" id="ARBA00001974"/>
    </source>
</evidence>
<dbReference type="Pfam" id="PF01494">
    <property type="entry name" value="FAD_binding_3"/>
    <property type="match status" value="1"/>
</dbReference>
<evidence type="ECO:0000256" key="3">
    <source>
        <dbReference type="ARBA" id="ARBA00022827"/>
    </source>
</evidence>
<keyword evidence="8" id="KW-1185">Reference proteome</keyword>
<gene>
    <name evidence="7" type="ORF">GCT13_39160</name>
</gene>
<keyword evidence="2" id="KW-0285">Flavoprotein</keyword>
<keyword evidence="4" id="KW-0560">Oxidoreductase</keyword>
<dbReference type="Gene3D" id="3.50.50.60">
    <property type="entry name" value="FAD/NAD(P)-binding domain"/>
    <property type="match status" value="1"/>
</dbReference>